<dbReference type="PATRIC" id="fig|817.53.peg.3377"/>
<name>A0A0I9UMR3_BACFG</name>
<reference evidence="2" key="1">
    <citation type="book" date="2014" name="THE 24TH EUROPEAN CONGRESS OF CLINICAL MICROBIOLOGY AND INFECTIOUS DISEASES" publisher="ECCMID 2014" city="Barcelona, Spain">
        <title>Identification of resistance genes in three multidrug-resistant Bacteroides fragilis isolates by whole genome sequencing.</title>
        <editorList>
            <person name="Unknown"/>
            <person name="A."/>
        </editorList>
        <authorList>
            <person name="Sydenham T.V."/>
            <person name="Hasman H."/>
            <person name="Wang M."/>
            <person name="Soki J."/>
            <person name="Nagy E."/>
            <person name="Justesen U.S."/>
        </authorList>
    </citation>
    <scope>NUCLEOTIDE SEQUENCE</scope>
    <source>
        <strain evidence="2">DCMOUH0018B</strain>
    </source>
</reference>
<comment type="caution">
    <text evidence="2">The sequence shown here is derived from an EMBL/GenBank/DDBJ whole genome shotgun (WGS) entry which is preliminary data.</text>
</comment>
<evidence type="ECO:0000313" key="2">
    <source>
        <dbReference type="EMBL" id="KFX73729.1"/>
    </source>
</evidence>
<evidence type="ECO:0000259" key="1">
    <source>
        <dbReference type="Pfam" id="PF13351"/>
    </source>
</evidence>
<dbReference type="Pfam" id="PF13351">
    <property type="entry name" value="DUF4099"/>
    <property type="match status" value="1"/>
</dbReference>
<dbReference type="AlphaFoldDB" id="A0A0I9UMR3"/>
<accession>A0A0I9UMR3</accession>
<dbReference type="EMBL" id="JMZZ02000209">
    <property type="protein sequence ID" value="KFX73729.1"/>
    <property type="molecule type" value="Genomic_DNA"/>
</dbReference>
<dbReference type="InterPro" id="IPR025343">
    <property type="entry name" value="DUF4099"/>
</dbReference>
<sequence>MINLFFILIFLLLLSKNIHYMDKKQAIFNENDIPYKELELIGISKKQIWSLDKANITALLSGKRTSLLDLSFHDNNGEEISMKGKISLYWKDSNNAGVKVHPVRPEIMNDINLKPKELERLQDNEIITKTINNEKYLVQLDPETNELLKTKIKSISIPSNIKGVELDKQQKETLKSGKELILNVDKEKIAIRLDLNNPRGIKFLDFEQKQKIAYDRHNPQIIGTIHTDKNRNEYIEYMKGQKTTLGNESQSKVEHKFKL</sequence>
<gene>
    <name evidence="2" type="ORF">EE52_0216365</name>
</gene>
<protein>
    <recommendedName>
        <fullName evidence="1">DUF4099 domain-containing protein</fullName>
    </recommendedName>
</protein>
<feature type="domain" description="DUF4099" evidence="1">
    <location>
        <begin position="28"/>
        <end position="110"/>
    </location>
</feature>
<organism evidence="2">
    <name type="scientific">Bacteroides fragilis</name>
    <dbReference type="NCBI Taxonomy" id="817"/>
    <lineage>
        <taxon>Bacteria</taxon>
        <taxon>Pseudomonadati</taxon>
        <taxon>Bacteroidota</taxon>
        <taxon>Bacteroidia</taxon>
        <taxon>Bacteroidales</taxon>
        <taxon>Bacteroidaceae</taxon>
        <taxon>Bacteroides</taxon>
    </lineage>
</organism>
<reference evidence="2" key="2">
    <citation type="submission" date="2014-07" db="EMBL/GenBank/DDBJ databases">
        <title>Genetics and epidemiology of antimicrobial resistance in B. fragilis group.</title>
        <authorList>
            <person name="Sydenham T.V."/>
            <person name="Hasman H."/>
            <person name="Kemp M."/>
            <person name="Justesen U.S."/>
        </authorList>
    </citation>
    <scope>NUCLEOTIDE SEQUENCE [LARGE SCALE GENOMIC DNA]</scope>
    <source>
        <strain evidence="2">DCMOUH0018B</strain>
    </source>
</reference>
<proteinExistence type="predicted"/>